<comment type="caution">
    <text evidence="3">The sequence shown here is derived from an EMBL/GenBank/DDBJ whole genome shotgun (WGS) entry which is preliminary data.</text>
</comment>
<dbReference type="Pfam" id="PF08326">
    <property type="entry name" value="ACC_central"/>
    <property type="match status" value="1"/>
</dbReference>
<dbReference type="GO" id="GO:0005524">
    <property type="term" value="F:ATP binding"/>
    <property type="evidence" value="ECO:0007669"/>
    <property type="project" value="InterPro"/>
</dbReference>
<evidence type="ECO:0000313" key="4">
    <source>
        <dbReference type="Proteomes" id="UP000784294"/>
    </source>
</evidence>
<evidence type="ECO:0000256" key="1">
    <source>
        <dbReference type="SAM" id="MobiDB-lite"/>
    </source>
</evidence>
<feature type="region of interest" description="Disordered" evidence="1">
    <location>
        <begin position="1"/>
        <end position="49"/>
    </location>
</feature>
<reference evidence="3" key="1">
    <citation type="submission" date="2018-11" db="EMBL/GenBank/DDBJ databases">
        <authorList>
            <consortium name="Pathogen Informatics"/>
        </authorList>
    </citation>
    <scope>NUCLEOTIDE SEQUENCE</scope>
</reference>
<dbReference type="GO" id="GO:0003989">
    <property type="term" value="F:acetyl-CoA carboxylase activity"/>
    <property type="evidence" value="ECO:0007669"/>
    <property type="project" value="InterPro"/>
</dbReference>
<evidence type="ECO:0000259" key="2">
    <source>
        <dbReference type="Pfam" id="PF08326"/>
    </source>
</evidence>
<evidence type="ECO:0000313" key="3">
    <source>
        <dbReference type="EMBL" id="VEL43257.1"/>
    </source>
</evidence>
<feature type="region of interest" description="Disordered" evidence="1">
    <location>
        <begin position="77"/>
        <end position="107"/>
    </location>
</feature>
<proteinExistence type="predicted"/>
<dbReference type="AlphaFoldDB" id="A0A3S5BCX7"/>
<sequence>MLLSYCQDASSRPNQNGKLVGGSSGSASAPLSSSPNATPTTSNNGSVGLTDPLNSSVDCLSPAPGCNRSFLHPGFGSGPSSGVSSGPTGGGPSNSGPTMVTGTGSSFTNSQSGILTGSVLGPGVSSSTGLMTDSATYSLMQCPTTYTLSPVFQRLAQPSTVQDVVAAAFSHHQLASKNSFIIHLLEALADSHEVGLVRELKDCLTLLTQFGKSEHACVALAARRLLIMAQTPAFELRRNQESFLQIMIHLL</sequence>
<feature type="compositionally biased region" description="Polar residues" evidence="1">
    <location>
        <begin position="7"/>
        <end position="17"/>
    </location>
</feature>
<gene>
    <name evidence="3" type="ORF">PXEA_LOCUS36697</name>
</gene>
<protein>
    <recommendedName>
        <fullName evidence="2">Acetyl-CoA carboxylase central domain-containing protein</fullName>
    </recommendedName>
</protein>
<dbReference type="InterPro" id="IPR013537">
    <property type="entry name" value="AcCoA_COase_cen"/>
</dbReference>
<dbReference type="Proteomes" id="UP000784294">
    <property type="component" value="Unassembled WGS sequence"/>
</dbReference>
<name>A0A3S5BCX7_9PLAT</name>
<accession>A0A3S5BCX7</accession>
<feature type="compositionally biased region" description="Polar residues" evidence="1">
    <location>
        <begin position="98"/>
        <end position="107"/>
    </location>
</feature>
<dbReference type="GO" id="GO:0006633">
    <property type="term" value="P:fatty acid biosynthetic process"/>
    <property type="evidence" value="ECO:0007669"/>
    <property type="project" value="InterPro"/>
</dbReference>
<feature type="compositionally biased region" description="Low complexity" evidence="1">
    <location>
        <begin position="25"/>
        <end position="46"/>
    </location>
</feature>
<feature type="domain" description="Acetyl-CoA carboxylase central" evidence="2">
    <location>
        <begin position="158"/>
        <end position="240"/>
    </location>
</feature>
<keyword evidence="4" id="KW-1185">Reference proteome</keyword>
<organism evidence="3 4">
    <name type="scientific">Protopolystoma xenopodis</name>
    <dbReference type="NCBI Taxonomy" id="117903"/>
    <lineage>
        <taxon>Eukaryota</taxon>
        <taxon>Metazoa</taxon>
        <taxon>Spiralia</taxon>
        <taxon>Lophotrochozoa</taxon>
        <taxon>Platyhelminthes</taxon>
        <taxon>Monogenea</taxon>
        <taxon>Polyopisthocotylea</taxon>
        <taxon>Polystomatidea</taxon>
        <taxon>Polystomatidae</taxon>
        <taxon>Protopolystoma</taxon>
    </lineage>
</organism>
<dbReference type="EMBL" id="CAAALY010279925">
    <property type="protein sequence ID" value="VEL43257.1"/>
    <property type="molecule type" value="Genomic_DNA"/>
</dbReference>